<name>A0AAT9GV46_9CREN</name>
<evidence type="ECO:0000256" key="1">
    <source>
        <dbReference type="ARBA" id="ARBA00022505"/>
    </source>
</evidence>
<dbReference type="PANTHER" id="PTHR11908:SF132">
    <property type="entry name" value="ALDEHYDE OXIDASE 1-RELATED"/>
    <property type="match status" value="1"/>
</dbReference>
<evidence type="ECO:0000256" key="2">
    <source>
        <dbReference type="ARBA" id="ARBA00023002"/>
    </source>
</evidence>
<dbReference type="GO" id="GO:0016491">
    <property type="term" value="F:oxidoreductase activity"/>
    <property type="evidence" value="ECO:0007669"/>
    <property type="project" value="UniProtKB-KW"/>
</dbReference>
<dbReference type="SUPFAM" id="SSF54665">
    <property type="entry name" value="CO dehydrogenase molybdoprotein N-domain-like"/>
    <property type="match status" value="1"/>
</dbReference>
<dbReference type="SUPFAM" id="SSF56003">
    <property type="entry name" value="Molybdenum cofactor-binding domain"/>
    <property type="match status" value="1"/>
</dbReference>
<dbReference type="SMART" id="SM01008">
    <property type="entry name" value="Ald_Xan_dh_C"/>
    <property type="match status" value="1"/>
</dbReference>
<dbReference type="GeneID" id="92355483"/>
<dbReference type="InterPro" id="IPR046867">
    <property type="entry name" value="AldOxase/xan_DH_MoCoBD2"/>
</dbReference>
<evidence type="ECO:0000259" key="3">
    <source>
        <dbReference type="SMART" id="SM01008"/>
    </source>
</evidence>
<dbReference type="InterPro" id="IPR016208">
    <property type="entry name" value="Ald_Oxase/xanthine_DH-like"/>
</dbReference>
<dbReference type="Gene3D" id="3.90.1170.50">
    <property type="entry name" value="Aldehyde oxidase/xanthine dehydrogenase, a/b hammerhead"/>
    <property type="match status" value="1"/>
</dbReference>
<dbReference type="Pfam" id="PF20256">
    <property type="entry name" value="MoCoBD_2"/>
    <property type="match status" value="1"/>
</dbReference>
<keyword evidence="2" id="KW-0560">Oxidoreductase</keyword>
<dbReference type="InterPro" id="IPR037165">
    <property type="entry name" value="AldOxase/xan_DH_Mopterin-bd_sf"/>
</dbReference>
<dbReference type="AlphaFoldDB" id="A0AAT9GV46"/>
<keyword evidence="1" id="KW-0500">Molybdenum</keyword>
<dbReference type="InterPro" id="IPR036856">
    <property type="entry name" value="Ald_Oxase/Xan_DH_a/b_sf"/>
</dbReference>
<reference evidence="4" key="1">
    <citation type="submission" date="2024-03" db="EMBL/GenBank/DDBJ databases">
        <title>Complete genome sequence of Sulfurisphaera javensis strain KD-1.</title>
        <authorList>
            <person name="Sakai H."/>
            <person name="Nur N."/>
            <person name="Suwanto A."/>
            <person name="Kurosawa N."/>
        </authorList>
    </citation>
    <scope>NUCLEOTIDE SEQUENCE</scope>
    <source>
        <strain evidence="4">KD-1</strain>
    </source>
</reference>
<dbReference type="RefSeq" id="WP_369610080.1">
    <property type="nucleotide sequence ID" value="NZ_AP031322.1"/>
</dbReference>
<feature type="domain" description="Aldehyde oxidase/xanthine dehydrogenase a/b hammerhead" evidence="3">
    <location>
        <begin position="11"/>
        <end position="118"/>
    </location>
</feature>
<dbReference type="InterPro" id="IPR008274">
    <property type="entry name" value="AldOxase/xan_DH_MoCoBD1"/>
</dbReference>
<dbReference type="Pfam" id="PF01315">
    <property type="entry name" value="Ald_Xan_dh_C"/>
    <property type="match status" value="1"/>
</dbReference>
<dbReference type="Gene3D" id="3.30.365.10">
    <property type="entry name" value="Aldehyde oxidase/xanthine dehydrogenase, molybdopterin binding domain"/>
    <property type="match status" value="4"/>
</dbReference>
<dbReference type="InterPro" id="IPR000674">
    <property type="entry name" value="Ald_Oxase/Xan_DH_a/b"/>
</dbReference>
<dbReference type="KEGG" id="sjv:SJAV_25250"/>
<dbReference type="EMBL" id="AP031322">
    <property type="protein sequence ID" value="BFH74581.1"/>
    <property type="molecule type" value="Genomic_DNA"/>
</dbReference>
<gene>
    <name evidence="4" type="ORF">SJAV_25250</name>
</gene>
<accession>A0AAT9GV46</accession>
<dbReference type="Pfam" id="PF02738">
    <property type="entry name" value="MoCoBD_1"/>
    <property type="match status" value="1"/>
</dbReference>
<dbReference type="GO" id="GO:0005506">
    <property type="term" value="F:iron ion binding"/>
    <property type="evidence" value="ECO:0007669"/>
    <property type="project" value="InterPro"/>
</dbReference>
<dbReference type="PANTHER" id="PTHR11908">
    <property type="entry name" value="XANTHINE DEHYDROGENASE"/>
    <property type="match status" value="1"/>
</dbReference>
<sequence length="696" mass="76128">MKRFDVEQLLIGKGNYIDDYPFKGKYAIFVRSPYPHALIRNIDASDAIKHGAQVLTGKDIMAKAVESGDREGASLSTLVIATKKALYVGQPVALVLANDPYEATDLAELVQVDYEPLEPIPNIEKALKGEVYVFDELKTNIVKEQTFEFGKISSQGKHLELDLYWSKSSGNPIEPFGAIIYPKENAIEIISNLQAGNAVSAEIERALGVRVIHKNARQGGSFGSKFSLGKYLAVLGFASLKFKVPIKWIETRTEHLQASNASGPERKFKIHVYYETSGKVNFLDFHIWEDVGASKENGQPFKPLGHLTGPYKIPGIRYTATLVATNKNPPGAFRGAGTPPHTWALERVMDAVADELGIDRAEIRRINAIDSFPYDSGFAYYDSGNPRGLLELALSRKDIFSMRDERTGVGLALSTDPSTPSGSERVKLSIRNGKIVVSLGFGPEGQGNEHTAMLLVSKLLEVPIENVTYEIVDNTILPSSFGPGGSRMAAFTYGAISGAVEELKAKLKRKAENLLGKVEYKNGYFEGEHGKLSITQFEGEEVDYTFTLQGKYRYNAYPFACDLAVVRIEDGRIKPIKHVVYIDPGNPIDEDLVKEQIIGGTAIGISIALYEAYVYDDNANLLTTSLADYGLPTAADLPEIEVNIVPTPSPITPGGVKGIGEIPVGVAVAAVTSAVEDVLKRKITKVPIRLDELDYY</sequence>
<organism evidence="4">
    <name type="scientific">Sulfurisphaera javensis</name>
    <dbReference type="NCBI Taxonomy" id="2049879"/>
    <lineage>
        <taxon>Archaea</taxon>
        <taxon>Thermoproteota</taxon>
        <taxon>Thermoprotei</taxon>
        <taxon>Sulfolobales</taxon>
        <taxon>Sulfolobaceae</taxon>
        <taxon>Sulfurisphaera</taxon>
    </lineage>
</organism>
<proteinExistence type="predicted"/>
<protein>
    <submittedName>
        <fullName evidence="4">Xanthine dehydrogenase family protein molybdopterin-binding subunit</fullName>
    </submittedName>
</protein>
<evidence type="ECO:0000313" key="4">
    <source>
        <dbReference type="EMBL" id="BFH74581.1"/>
    </source>
</evidence>